<evidence type="ECO:0000256" key="8">
    <source>
        <dbReference type="ARBA" id="ARBA00043957"/>
    </source>
</evidence>
<reference evidence="11 12" key="1">
    <citation type="journal article" date="2018" name="PLoS Pathog.">
        <title>Evolution of structural diversity of trichothecenes, a family of toxins produced by plant pathogenic and entomopathogenic fungi.</title>
        <authorList>
            <person name="Proctor R.H."/>
            <person name="McCormick S.P."/>
            <person name="Kim H.S."/>
            <person name="Cardoza R.E."/>
            <person name="Stanley A.M."/>
            <person name="Lindo L."/>
            <person name="Kelly A."/>
            <person name="Brown D.W."/>
            <person name="Lee T."/>
            <person name="Vaughan M.M."/>
            <person name="Alexander N.J."/>
            <person name="Busman M."/>
            <person name="Gutierrez S."/>
        </authorList>
    </citation>
    <scope>NUCLEOTIDE SEQUENCE [LARGE SCALE GENOMIC DNA]</scope>
    <source>
        <strain evidence="11 12">IBT 40837</strain>
    </source>
</reference>
<feature type="compositionally biased region" description="Acidic residues" evidence="9">
    <location>
        <begin position="674"/>
        <end position="685"/>
    </location>
</feature>
<evidence type="ECO:0000256" key="5">
    <source>
        <dbReference type="ARBA" id="ARBA00022835"/>
    </source>
</evidence>
<evidence type="ECO:0000256" key="9">
    <source>
        <dbReference type="SAM" id="MobiDB-lite"/>
    </source>
</evidence>
<evidence type="ECO:0000313" key="12">
    <source>
        <dbReference type="Proteomes" id="UP000266272"/>
    </source>
</evidence>
<dbReference type="GO" id="GO:0071038">
    <property type="term" value="P:TRAMP-dependent tRNA surveillance pathway"/>
    <property type="evidence" value="ECO:0007669"/>
    <property type="project" value="TreeGrafter"/>
</dbReference>
<dbReference type="InterPro" id="IPR049559">
    <property type="entry name" value="Rrp6p-like_exo"/>
</dbReference>
<evidence type="ECO:0000259" key="10">
    <source>
        <dbReference type="PROSITE" id="PS50967"/>
    </source>
</evidence>
<dbReference type="Gene3D" id="3.30.420.10">
    <property type="entry name" value="Ribonuclease H-like superfamily/Ribonuclease H"/>
    <property type="match status" value="1"/>
</dbReference>
<keyword evidence="4" id="KW-0378">Hydrolase</keyword>
<keyword evidence="7" id="KW-0539">Nucleus</keyword>
<dbReference type="Proteomes" id="UP000266272">
    <property type="component" value="Unassembled WGS sequence"/>
</dbReference>
<dbReference type="GO" id="GO:0005730">
    <property type="term" value="C:nucleolus"/>
    <property type="evidence" value="ECO:0007669"/>
    <property type="project" value="TreeGrafter"/>
</dbReference>
<dbReference type="GO" id="GO:0071044">
    <property type="term" value="P:histone mRNA catabolic process"/>
    <property type="evidence" value="ECO:0007669"/>
    <property type="project" value="TreeGrafter"/>
</dbReference>
<keyword evidence="3" id="KW-0540">Nuclease</keyword>
<dbReference type="GO" id="GO:0000166">
    <property type="term" value="F:nucleotide binding"/>
    <property type="evidence" value="ECO:0007669"/>
    <property type="project" value="InterPro"/>
</dbReference>
<protein>
    <submittedName>
        <fullName evidence="11">Exosome complex exonuclease rrp6</fullName>
    </submittedName>
</protein>
<dbReference type="PANTHER" id="PTHR12124">
    <property type="entry name" value="POLYMYOSITIS/SCLERODERMA AUTOANTIGEN-RELATED"/>
    <property type="match status" value="1"/>
</dbReference>
<comment type="similarity">
    <text evidence="8">Belongs to the exosome component 10/RRP6 family.</text>
</comment>
<dbReference type="InterPro" id="IPR044876">
    <property type="entry name" value="HRDC_dom_sf"/>
</dbReference>
<dbReference type="Pfam" id="PF08066">
    <property type="entry name" value="PMC2NT"/>
    <property type="match status" value="1"/>
</dbReference>
<comment type="caution">
    <text evidence="11">The sequence shown here is derived from an EMBL/GenBank/DDBJ whole genome shotgun (WGS) entry which is preliminary data.</text>
</comment>
<dbReference type="Pfam" id="PF00570">
    <property type="entry name" value="HRDC"/>
    <property type="match status" value="1"/>
</dbReference>
<dbReference type="GO" id="GO:0071051">
    <property type="term" value="P:poly(A)-dependent snoRNA 3'-end processing"/>
    <property type="evidence" value="ECO:0007669"/>
    <property type="project" value="TreeGrafter"/>
</dbReference>
<feature type="compositionally biased region" description="Basic and acidic residues" evidence="9">
    <location>
        <begin position="717"/>
        <end position="756"/>
    </location>
</feature>
<feature type="compositionally biased region" description="Basic and acidic residues" evidence="9">
    <location>
        <begin position="112"/>
        <end position="123"/>
    </location>
</feature>
<feature type="compositionally biased region" description="Basic and acidic residues" evidence="9">
    <location>
        <begin position="812"/>
        <end position="821"/>
    </location>
</feature>
<proteinExistence type="inferred from homology"/>
<evidence type="ECO:0000313" key="11">
    <source>
        <dbReference type="EMBL" id="RFU77768.1"/>
    </source>
</evidence>
<feature type="domain" description="HRDC" evidence="10">
    <location>
        <begin position="449"/>
        <end position="529"/>
    </location>
</feature>
<dbReference type="SMART" id="SM00474">
    <property type="entry name" value="35EXOc"/>
    <property type="match status" value="1"/>
</dbReference>
<name>A0A395NP44_TRIAR</name>
<dbReference type="GO" id="GO:0071039">
    <property type="term" value="P:nuclear polyadenylation-dependent CUT catabolic process"/>
    <property type="evidence" value="ECO:0007669"/>
    <property type="project" value="TreeGrafter"/>
</dbReference>
<feature type="compositionally biased region" description="Basic and acidic residues" evidence="9">
    <location>
        <begin position="776"/>
        <end position="804"/>
    </location>
</feature>
<dbReference type="STRING" id="490622.A0A395NP44"/>
<feature type="compositionally biased region" description="Basic residues" evidence="9">
    <location>
        <begin position="702"/>
        <end position="716"/>
    </location>
</feature>
<feature type="region of interest" description="Disordered" evidence="9">
    <location>
        <begin position="110"/>
        <end position="134"/>
    </location>
</feature>
<evidence type="ECO:0000256" key="7">
    <source>
        <dbReference type="ARBA" id="ARBA00023242"/>
    </source>
</evidence>
<evidence type="ECO:0000256" key="6">
    <source>
        <dbReference type="ARBA" id="ARBA00022839"/>
    </source>
</evidence>
<accession>A0A395NP44</accession>
<feature type="region of interest" description="Disordered" evidence="9">
    <location>
        <begin position="620"/>
        <end position="757"/>
    </location>
</feature>
<dbReference type="InterPro" id="IPR045092">
    <property type="entry name" value="Rrp6-like"/>
</dbReference>
<dbReference type="AlphaFoldDB" id="A0A395NP44"/>
<keyword evidence="12" id="KW-1185">Reference proteome</keyword>
<keyword evidence="2" id="KW-0698">rRNA processing</keyword>
<dbReference type="InterPro" id="IPR010997">
    <property type="entry name" value="HRDC-like_sf"/>
</dbReference>
<dbReference type="InterPro" id="IPR012588">
    <property type="entry name" value="Exosome-assoc_fac_Rrp6_N"/>
</dbReference>
<sequence>MDSSQDFNSLQEEIQKSLISTVKSANRIASQDLSFQRTVNPDVAEQLDEKTSRILDLSTRLLNSAARACGIKPPKLEDPEDVDMNWRTVVDVVDSILEKADRAMDEYTGLVKQRENGDSDSNTKTKQTKSTGKVIRNANVKKPQLDFEIRPNNFPDGPWKPLLTEKPHAKVPLDKSLVTFVGDNGAPQYKHPYEPEISTMQYPDRVFQNLDPIPPQPVETTAATWVDTYEGVVEMLQELKEAKEVAVDLEHHDFRTYVGLVSLLQISTREKDWVVDTLRPWRHKLQVLNEVFADPTIVKVFHGAYMDMVWLQRDLGLYVNGLFDTFFACEALHYSSRSLAFLLSKFVNFDADKRYQLADWRIRPLPEEMMYYARSDTHYLLYIYDRIRNDLVQCSDRNIPEKDLIGRVLEKSRELSLSRHENLQFNEETGEGSRGWFNFVLKNSHLAYKSEQFAVFRALWKWRDVTGRKEDENPNFVLGTNNLTEIARVNPPDAKALHSLLPLTASLARSRVNEIWSQLQEEKARGGPSLLQFFSSRDPASIANKNGIPRVAKPQSQTPRLDGEVTATRLARSQLFGDVAVSSQWDETKGATGAQEDYFPFPWQRFVEDVADVVIGTEPVQEPAAATEEPVNEATVPAAEDEKDEEFTLRRGKKRKSEAIESDEPISSGIESVSDGDEEMQDDVNDSSAVIEIEAEDLPPKSAKKAKKLEKKRKREGAKAAEEQQRLELRTKRHEEKLARKEQRKSQQKAESEARTKYQAVPFDYSKAASVLHVKRDEAKESAPEEKKKVFDPYAKTGDDEIKPARRMPPIRGEKSATFKK</sequence>
<dbReference type="EMBL" id="PXOA01000253">
    <property type="protein sequence ID" value="RFU77768.1"/>
    <property type="molecule type" value="Genomic_DNA"/>
</dbReference>
<gene>
    <name evidence="11" type="ORF">TARUN_4480</name>
</gene>
<dbReference type="FunFam" id="3.30.420.10:FF:000059">
    <property type="entry name" value="Exosome complex exonuclease Rrp6"/>
    <property type="match status" value="1"/>
</dbReference>
<dbReference type="InterPro" id="IPR036397">
    <property type="entry name" value="RNaseH_sf"/>
</dbReference>
<dbReference type="GO" id="GO:0000176">
    <property type="term" value="C:nuclear exosome (RNase complex)"/>
    <property type="evidence" value="ECO:0007669"/>
    <property type="project" value="InterPro"/>
</dbReference>
<dbReference type="Pfam" id="PF01612">
    <property type="entry name" value="DNA_pol_A_exo1"/>
    <property type="match status" value="1"/>
</dbReference>
<dbReference type="SMART" id="SM00341">
    <property type="entry name" value="HRDC"/>
    <property type="match status" value="1"/>
</dbReference>
<evidence type="ECO:0000256" key="2">
    <source>
        <dbReference type="ARBA" id="ARBA00022552"/>
    </source>
</evidence>
<comment type="subcellular location">
    <subcellularLocation>
        <location evidence="1">Nucleus</location>
    </subcellularLocation>
</comment>
<dbReference type="SUPFAM" id="SSF47819">
    <property type="entry name" value="HRDC-like"/>
    <property type="match status" value="1"/>
</dbReference>
<evidence type="ECO:0000256" key="1">
    <source>
        <dbReference type="ARBA" id="ARBA00004123"/>
    </source>
</evidence>
<organism evidence="11 12">
    <name type="scientific">Trichoderma arundinaceum</name>
    <dbReference type="NCBI Taxonomy" id="490622"/>
    <lineage>
        <taxon>Eukaryota</taxon>
        <taxon>Fungi</taxon>
        <taxon>Dikarya</taxon>
        <taxon>Ascomycota</taxon>
        <taxon>Pezizomycotina</taxon>
        <taxon>Sordariomycetes</taxon>
        <taxon>Hypocreomycetidae</taxon>
        <taxon>Hypocreales</taxon>
        <taxon>Hypocreaceae</taxon>
        <taxon>Trichoderma</taxon>
    </lineage>
</organism>
<dbReference type="PROSITE" id="PS50967">
    <property type="entry name" value="HRDC"/>
    <property type="match status" value="1"/>
</dbReference>
<dbReference type="InterPro" id="IPR002562">
    <property type="entry name" value="3'-5'_exonuclease_dom"/>
</dbReference>
<dbReference type="GO" id="GO:0003727">
    <property type="term" value="F:single-stranded RNA binding"/>
    <property type="evidence" value="ECO:0007669"/>
    <property type="project" value="TreeGrafter"/>
</dbReference>
<dbReference type="InterPro" id="IPR002121">
    <property type="entry name" value="HRDC_dom"/>
</dbReference>
<dbReference type="GO" id="GO:0071040">
    <property type="term" value="P:nuclear polyadenylation-dependent antisense transcript catabolic process"/>
    <property type="evidence" value="ECO:0007669"/>
    <property type="project" value="TreeGrafter"/>
</dbReference>
<dbReference type="GO" id="GO:0000467">
    <property type="term" value="P:exonucleolytic trimming to generate mature 3'-end of 5.8S rRNA from tricistronic rRNA transcript (SSU-rRNA, 5.8S rRNA, LSU-rRNA)"/>
    <property type="evidence" value="ECO:0007669"/>
    <property type="project" value="InterPro"/>
</dbReference>
<dbReference type="OrthoDB" id="2250022at2759"/>
<dbReference type="Gene3D" id="1.10.150.80">
    <property type="entry name" value="HRDC domain"/>
    <property type="match status" value="1"/>
</dbReference>
<dbReference type="SUPFAM" id="SSF53098">
    <property type="entry name" value="Ribonuclease H-like"/>
    <property type="match status" value="1"/>
</dbReference>
<dbReference type="InterPro" id="IPR012337">
    <property type="entry name" value="RNaseH-like_sf"/>
</dbReference>
<evidence type="ECO:0000256" key="4">
    <source>
        <dbReference type="ARBA" id="ARBA00022801"/>
    </source>
</evidence>
<dbReference type="GO" id="GO:0071037">
    <property type="term" value="P:nuclear polyadenylation-dependent snRNA catabolic process"/>
    <property type="evidence" value="ECO:0007669"/>
    <property type="project" value="TreeGrafter"/>
</dbReference>
<dbReference type="GO" id="GO:0071035">
    <property type="term" value="P:nuclear polyadenylation-dependent rRNA catabolic process"/>
    <property type="evidence" value="ECO:0007669"/>
    <property type="project" value="TreeGrafter"/>
</dbReference>
<evidence type="ECO:0000256" key="3">
    <source>
        <dbReference type="ARBA" id="ARBA00022722"/>
    </source>
</evidence>
<dbReference type="GO" id="GO:0071036">
    <property type="term" value="P:nuclear polyadenylation-dependent snoRNA catabolic process"/>
    <property type="evidence" value="ECO:0007669"/>
    <property type="project" value="TreeGrafter"/>
</dbReference>
<dbReference type="GO" id="GO:0000175">
    <property type="term" value="F:3'-5'-RNA exonuclease activity"/>
    <property type="evidence" value="ECO:0007669"/>
    <property type="project" value="InterPro"/>
</dbReference>
<keyword evidence="5" id="KW-0271">Exosome</keyword>
<dbReference type="CDD" id="cd06147">
    <property type="entry name" value="Rrp6p_like_exo"/>
    <property type="match status" value="1"/>
</dbReference>
<dbReference type="PANTHER" id="PTHR12124:SF47">
    <property type="entry name" value="EXOSOME COMPONENT 10"/>
    <property type="match status" value="1"/>
</dbReference>
<feature type="region of interest" description="Disordered" evidence="9">
    <location>
        <begin position="776"/>
        <end position="821"/>
    </location>
</feature>
<keyword evidence="6 11" id="KW-0269">Exonuclease</keyword>